<keyword evidence="13" id="KW-0175">Coiled coil</keyword>
<evidence type="ECO:0000256" key="6">
    <source>
        <dbReference type="ARBA" id="ARBA00022454"/>
    </source>
</evidence>
<dbReference type="GO" id="GO:0005876">
    <property type="term" value="C:spindle microtubule"/>
    <property type="evidence" value="ECO:0007669"/>
    <property type="project" value="InterPro"/>
</dbReference>
<evidence type="ECO:0000256" key="8">
    <source>
        <dbReference type="ARBA" id="ARBA00022838"/>
    </source>
</evidence>
<comment type="similarity">
    <text evidence="4">Belongs to the DASH complex SPC19 family.</text>
</comment>
<dbReference type="InterPro" id="IPR013251">
    <property type="entry name" value="DASH_Spc19"/>
</dbReference>
<feature type="coiled-coil region" evidence="13">
    <location>
        <begin position="161"/>
        <end position="188"/>
    </location>
</feature>
<evidence type="ECO:0000256" key="4">
    <source>
        <dbReference type="ARBA" id="ARBA00008952"/>
    </source>
</evidence>
<keyword evidence="16" id="KW-1185">Reference proteome</keyword>
<name>A0A0E9NLP1_SAICN</name>
<dbReference type="PANTHER" id="PTHR28262">
    <property type="entry name" value="DASH COMPLEX SUBUNIT SPC19"/>
    <property type="match status" value="1"/>
</dbReference>
<evidence type="ECO:0000256" key="5">
    <source>
        <dbReference type="ARBA" id="ARBA00016329"/>
    </source>
</evidence>
<keyword evidence="9" id="KW-0206">Cytoskeleton</keyword>
<keyword evidence="10" id="KW-0539">Nucleus</keyword>
<evidence type="ECO:0000256" key="11">
    <source>
        <dbReference type="ARBA" id="ARBA00023328"/>
    </source>
</evidence>
<proteinExistence type="inferred from homology"/>
<evidence type="ECO:0000313" key="15">
    <source>
        <dbReference type="EMBL" id="GAO50330.1"/>
    </source>
</evidence>
<reference evidence="15 16" key="2">
    <citation type="journal article" date="2014" name="J. Gen. Appl. Microbiol.">
        <title>The early diverging ascomycetous budding yeast Saitoella complicata has three histone deacetylases belonging to the Clr6, Hos2, and Rpd3 lineages.</title>
        <authorList>
            <person name="Nishida H."/>
            <person name="Matsumoto T."/>
            <person name="Kondo S."/>
            <person name="Hamamoto M."/>
            <person name="Yoshikawa H."/>
        </authorList>
    </citation>
    <scope>NUCLEOTIDE SEQUENCE [LARGE SCALE GENOMIC DNA]</scope>
    <source>
        <strain evidence="15 16">NRRL Y-17804</strain>
    </source>
</reference>
<feature type="compositionally biased region" description="Basic and acidic residues" evidence="14">
    <location>
        <begin position="1"/>
        <end position="17"/>
    </location>
</feature>
<protein>
    <recommendedName>
        <fullName evidence="5">DASH complex subunit SPC19</fullName>
    </recommendedName>
    <alternativeName>
        <fullName evidence="12">Outer kinetochore protein SPC19</fullName>
    </alternativeName>
</protein>
<evidence type="ECO:0000256" key="7">
    <source>
        <dbReference type="ARBA" id="ARBA00022490"/>
    </source>
</evidence>
<evidence type="ECO:0000256" key="1">
    <source>
        <dbReference type="ARBA" id="ARBA00004123"/>
    </source>
</evidence>
<organism evidence="15 16">
    <name type="scientific">Saitoella complicata (strain BCRC 22490 / CBS 7301 / JCM 7358 / NBRC 10748 / NRRL Y-17804)</name>
    <dbReference type="NCBI Taxonomy" id="698492"/>
    <lineage>
        <taxon>Eukaryota</taxon>
        <taxon>Fungi</taxon>
        <taxon>Dikarya</taxon>
        <taxon>Ascomycota</taxon>
        <taxon>Taphrinomycotina</taxon>
        <taxon>Taphrinomycotina incertae sedis</taxon>
        <taxon>Saitoella</taxon>
    </lineage>
</organism>
<evidence type="ECO:0000313" key="16">
    <source>
        <dbReference type="Proteomes" id="UP000033140"/>
    </source>
</evidence>
<keyword evidence="7" id="KW-0963">Cytoplasm</keyword>
<evidence type="ECO:0000256" key="12">
    <source>
        <dbReference type="ARBA" id="ARBA00032583"/>
    </source>
</evidence>
<accession>A0A0E9NLP1</accession>
<evidence type="ECO:0000256" key="14">
    <source>
        <dbReference type="SAM" id="MobiDB-lite"/>
    </source>
</evidence>
<dbReference type="EMBL" id="BACD03000031">
    <property type="protein sequence ID" value="GAO50330.1"/>
    <property type="molecule type" value="Genomic_DNA"/>
</dbReference>
<reference evidence="15 16" key="3">
    <citation type="journal article" date="2015" name="Genome Announc.">
        <title>Draft Genome Sequence of the Archiascomycetous Yeast Saitoella complicata.</title>
        <authorList>
            <person name="Yamauchi K."/>
            <person name="Kondo S."/>
            <person name="Hamamoto M."/>
            <person name="Takahashi Y."/>
            <person name="Ogura Y."/>
            <person name="Hayashi T."/>
            <person name="Nishida H."/>
        </authorList>
    </citation>
    <scope>NUCLEOTIDE SEQUENCE [LARGE SCALE GENOMIC DNA]</scope>
    <source>
        <strain evidence="15 16">NRRL Y-17804</strain>
    </source>
</reference>
<evidence type="ECO:0000256" key="3">
    <source>
        <dbReference type="ARBA" id="ARBA00004629"/>
    </source>
</evidence>
<dbReference type="OMA" id="DCCEEAH"/>
<dbReference type="Pfam" id="PF08287">
    <property type="entry name" value="DASH_Spc19"/>
    <property type="match status" value="1"/>
</dbReference>
<gene>
    <name evidence="15" type="ORF">G7K_4459-t1</name>
</gene>
<dbReference type="GO" id="GO:0008608">
    <property type="term" value="P:attachment of spindle microtubules to kinetochore"/>
    <property type="evidence" value="ECO:0007669"/>
    <property type="project" value="InterPro"/>
</dbReference>
<keyword evidence="8" id="KW-0995">Kinetochore</keyword>
<comment type="subcellular location">
    <subcellularLocation>
        <location evidence="3">Chromosome</location>
        <location evidence="3">Centromere</location>
        <location evidence="3">Kinetochore</location>
    </subcellularLocation>
    <subcellularLocation>
        <location evidence="2">Cytoplasm</location>
        <location evidence="2">Cytoskeleton</location>
        <location evidence="2">Spindle</location>
    </subcellularLocation>
    <subcellularLocation>
        <location evidence="1">Nucleus</location>
    </subcellularLocation>
</comment>
<dbReference type="AlphaFoldDB" id="A0A0E9NLP1"/>
<dbReference type="GO" id="GO:0042729">
    <property type="term" value="C:DASH complex"/>
    <property type="evidence" value="ECO:0007669"/>
    <property type="project" value="InterPro"/>
</dbReference>
<dbReference type="PANTHER" id="PTHR28262:SF1">
    <property type="entry name" value="DASH COMPLEX SUBUNIT SPC19"/>
    <property type="match status" value="1"/>
</dbReference>
<evidence type="ECO:0000256" key="9">
    <source>
        <dbReference type="ARBA" id="ARBA00023212"/>
    </source>
</evidence>
<evidence type="ECO:0000256" key="2">
    <source>
        <dbReference type="ARBA" id="ARBA00004186"/>
    </source>
</evidence>
<keyword evidence="11" id="KW-0137">Centromere</keyword>
<evidence type="ECO:0000256" key="13">
    <source>
        <dbReference type="SAM" id="Coils"/>
    </source>
</evidence>
<dbReference type="Proteomes" id="UP000033140">
    <property type="component" value="Unassembled WGS sequence"/>
</dbReference>
<feature type="region of interest" description="Disordered" evidence="14">
    <location>
        <begin position="1"/>
        <end position="31"/>
    </location>
</feature>
<reference evidence="15 16" key="1">
    <citation type="journal article" date="2011" name="J. Gen. Appl. Microbiol.">
        <title>Draft genome sequencing of the enigmatic yeast Saitoella complicata.</title>
        <authorList>
            <person name="Nishida H."/>
            <person name="Hamamoto M."/>
            <person name="Sugiyama J."/>
        </authorList>
    </citation>
    <scope>NUCLEOTIDE SEQUENCE [LARGE SCALE GENOMIC DNA]</scope>
    <source>
        <strain evidence="15 16">NRRL Y-17804</strain>
    </source>
</reference>
<comment type="caution">
    <text evidence="15">The sequence shown here is derived from an EMBL/GenBank/DDBJ whole genome shotgun (WGS) entry which is preliminary data.</text>
</comment>
<keyword evidence="6" id="KW-0158">Chromosome</keyword>
<evidence type="ECO:0000256" key="10">
    <source>
        <dbReference type="ARBA" id="ARBA00023242"/>
    </source>
</evidence>
<sequence length="205" mass="23238">MDKKEHSSSNHSAMDHHRYSRPSTLGSSANSTSASLESCISSLRSSVDLLSVSISTLDTGIHDFPRIAHLLSSARHFELLPEREVTAALQSLETEVGPQVQELLRRAEGSVNRLERREYALRSKMDLQEVRLQQKPPVKPRAPVRPVRTSATASRELEDRMRTLKARKERLAYSVERLELEQERKERQVRMSMGFGLQNHGQSLA</sequence>
<dbReference type="STRING" id="698492.A0A0E9NLP1"/>